<dbReference type="Pfam" id="PF15738">
    <property type="entry name" value="YafQ_toxin"/>
    <property type="match status" value="1"/>
</dbReference>
<comment type="caution">
    <text evidence="3">The sequence shown here is derived from an EMBL/GenBank/DDBJ whole genome shotgun (WGS) entry which is preliminary data.</text>
</comment>
<organism evidence="3 4">
    <name type="scientific">Schaalia odontolytica</name>
    <dbReference type="NCBI Taxonomy" id="1660"/>
    <lineage>
        <taxon>Bacteria</taxon>
        <taxon>Bacillati</taxon>
        <taxon>Actinomycetota</taxon>
        <taxon>Actinomycetes</taxon>
        <taxon>Actinomycetales</taxon>
        <taxon>Actinomycetaceae</taxon>
        <taxon>Schaalia</taxon>
    </lineage>
</organism>
<proteinExistence type="predicted"/>
<sequence>MMSEPQRGQRALVMTSQFKKDLKRARKRGLPIKELEAVIDLILTGEVLPPQRRDHLLTGDYAGFRECHIRPDWLLIYLDEPEICVVTAIRTGSHSDLFQ</sequence>
<dbReference type="OrthoDB" id="7030467at2"/>
<dbReference type="GO" id="GO:0004521">
    <property type="term" value="F:RNA endonuclease activity"/>
    <property type="evidence" value="ECO:0007669"/>
    <property type="project" value="TreeGrafter"/>
</dbReference>
<evidence type="ECO:0000256" key="1">
    <source>
        <dbReference type="ARBA" id="ARBA00022649"/>
    </source>
</evidence>
<dbReference type="AlphaFoldDB" id="A0A2I1HZK9"/>
<dbReference type="EMBL" id="PKKM01000008">
    <property type="protein sequence ID" value="PKY64253.1"/>
    <property type="molecule type" value="Genomic_DNA"/>
</dbReference>
<dbReference type="InterPro" id="IPR035093">
    <property type="entry name" value="RelE/ParE_toxin_dom_sf"/>
</dbReference>
<dbReference type="RefSeq" id="WP_081493511.1">
    <property type="nucleotide sequence ID" value="NZ_CP040006.1"/>
</dbReference>
<dbReference type="NCBIfam" id="TIGR02385">
    <property type="entry name" value="RelE_StbE"/>
    <property type="match status" value="1"/>
</dbReference>
<evidence type="ECO:0000256" key="2">
    <source>
        <dbReference type="PIRSR" id="PIRSR006156-1"/>
    </source>
</evidence>
<dbReference type="GO" id="GO:0006402">
    <property type="term" value="P:mRNA catabolic process"/>
    <property type="evidence" value="ECO:0007669"/>
    <property type="project" value="TreeGrafter"/>
</dbReference>
<dbReference type="Proteomes" id="UP000234198">
    <property type="component" value="Unassembled WGS sequence"/>
</dbReference>
<gene>
    <name evidence="3" type="ORF">CYJ22_06630</name>
</gene>
<evidence type="ECO:0000313" key="4">
    <source>
        <dbReference type="Proteomes" id="UP000234198"/>
    </source>
</evidence>
<dbReference type="PIRSF" id="PIRSF006156">
    <property type="entry name" value="YafQ"/>
    <property type="match status" value="1"/>
</dbReference>
<keyword evidence="1" id="KW-1277">Toxin-antitoxin system</keyword>
<feature type="active site" description="Proton donor" evidence="2">
    <location>
        <position position="94"/>
    </location>
</feature>
<dbReference type="InterPro" id="IPR007712">
    <property type="entry name" value="RelE/ParE_toxin"/>
</dbReference>
<dbReference type="GO" id="GO:0006415">
    <property type="term" value="P:translational termination"/>
    <property type="evidence" value="ECO:0007669"/>
    <property type="project" value="TreeGrafter"/>
</dbReference>
<dbReference type="PANTHER" id="PTHR40588:SF1">
    <property type="entry name" value="MRNA INTERFERASE TOXIN YAFQ"/>
    <property type="match status" value="1"/>
</dbReference>
<evidence type="ECO:0000313" key="3">
    <source>
        <dbReference type="EMBL" id="PKY64253.1"/>
    </source>
</evidence>
<name>A0A2I1HZK9_9ACTO</name>
<reference evidence="3 4" key="1">
    <citation type="submission" date="2017-12" db="EMBL/GenBank/DDBJ databases">
        <title>Phylogenetic diversity of female urinary microbiome.</title>
        <authorList>
            <person name="Thomas-White K."/>
            <person name="Wolfe A.J."/>
        </authorList>
    </citation>
    <scope>NUCLEOTIDE SEQUENCE [LARGE SCALE GENOMIC DNA]</scope>
    <source>
        <strain evidence="3 4">UMB0018</strain>
    </source>
</reference>
<dbReference type="PANTHER" id="PTHR40588">
    <property type="entry name" value="MRNA INTERFERASE TOXIN YAFQ"/>
    <property type="match status" value="1"/>
</dbReference>
<accession>A0A2I1HZK9</accession>
<dbReference type="InterPro" id="IPR004386">
    <property type="entry name" value="Toxin_YafQ-like"/>
</dbReference>
<dbReference type="Gene3D" id="3.30.2310.20">
    <property type="entry name" value="RelE-like"/>
    <property type="match status" value="1"/>
</dbReference>
<dbReference type="SUPFAM" id="SSF143011">
    <property type="entry name" value="RelE-like"/>
    <property type="match status" value="1"/>
</dbReference>
<protein>
    <submittedName>
        <fullName evidence="3">Type II toxin-antitoxin system YafQ family toxin</fullName>
    </submittedName>
</protein>